<keyword evidence="2" id="KW-0812">Transmembrane</keyword>
<feature type="transmembrane region" description="Helical" evidence="2">
    <location>
        <begin position="114"/>
        <end position="134"/>
    </location>
</feature>
<dbReference type="Pfam" id="PF01757">
    <property type="entry name" value="Acyl_transf_3"/>
    <property type="match status" value="1"/>
</dbReference>
<organism evidence="4 5">
    <name type="scientific">Talaromyces rugulosus</name>
    <name type="common">Penicillium rugulosum</name>
    <dbReference type="NCBI Taxonomy" id="121627"/>
    <lineage>
        <taxon>Eukaryota</taxon>
        <taxon>Fungi</taxon>
        <taxon>Dikarya</taxon>
        <taxon>Ascomycota</taxon>
        <taxon>Pezizomycotina</taxon>
        <taxon>Eurotiomycetes</taxon>
        <taxon>Eurotiomycetidae</taxon>
        <taxon>Eurotiales</taxon>
        <taxon>Trichocomaceae</taxon>
        <taxon>Talaromyces</taxon>
        <taxon>Talaromyces sect. Islandici</taxon>
    </lineage>
</organism>
<accession>A0A7H8RBA8</accession>
<sequence>MERAKWLDGLRGVAAAIVAFDHLVEGDVVHPFHSYWAYPPAKNHYWLQLPPFRILFSVNAMAALFFVLSGYAIALNLLRARNNSQRRHHHQRQPSTTEEQGFFARLSTAAARRVLRLFLPVLIVAVVSQFLYFVNLYRWQFDAAVTTERGIAPWTAPWRHICYLFSYLADVINPLSSLEKNLDTRGLNAQLWAIPATLRGSGLVYLLIVATAAWRPRPRLVVLAALSVFFLAIGMWDIFTFIAGLGLAEFKVAEEAGGLDVDNEKSPSLLPSSSPSSSPSLPSSHPTPNIPSQKYVQPLRIINLFFFVAGFYLLCLPDDHFIPGGYRFLIPLQPSSWSATRESGFVAQYSWKSIGAVLTVFSISNSPALQHILSSSGVLQHLGKISFSLYLVHQSVYQLLREPIKRHIWKTLADYQYPGGHLAERLPFAWAVTWIGTFLLLGPIVVYIADEFARYVETKCVTATKELERWLSRK</sequence>
<keyword evidence="2" id="KW-0472">Membrane</keyword>
<dbReference type="RefSeq" id="XP_035349472.1">
    <property type="nucleotide sequence ID" value="XM_035493579.1"/>
</dbReference>
<feature type="region of interest" description="Disordered" evidence="1">
    <location>
        <begin position="262"/>
        <end position="288"/>
    </location>
</feature>
<gene>
    <name evidence="4" type="ORF">TRUGW13939_10467</name>
</gene>
<protein>
    <recommendedName>
        <fullName evidence="3">Acyltransferase 3 domain-containing protein</fullName>
    </recommendedName>
</protein>
<feature type="transmembrane region" description="Helical" evidence="2">
    <location>
        <begin position="428"/>
        <end position="449"/>
    </location>
</feature>
<proteinExistence type="predicted"/>
<evidence type="ECO:0000313" key="4">
    <source>
        <dbReference type="EMBL" id="QKX63298.1"/>
    </source>
</evidence>
<reference evidence="5" key="1">
    <citation type="submission" date="2020-06" db="EMBL/GenBank/DDBJ databases">
        <title>A chromosome-scale genome assembly of Talaromyces rugulosus W13939.</title>
        <authorList>
            <person name="Wang B."/>
            <person name="Guo L."/>
            <person name="Ye K."/>
            <person name="Wang L."/>
        </authorList>
    </citation>
    <scope>NUCLEOTIDE SEQUENCE [LARGE SCALE GENOMIC DNA]</scope>
    <source>
        <strain evidence="5">W13939</strain>
    </source>
</reference>
<dbReference type="PANTHER" id="PTHR23028">
    <property type="entry name" value="ACETYLTRANSFERASE"/>
    <property type="match status" value="1"/>
</dbReference>
<evidence type="ECO:0000256" key="2">
    <source>
        <dbReference type="SAM" id="Phobius"/>
    </source>
</evidence>
<dbReference type="GeneID" id="55997947"/>
<dbReference type="EMBL" id="CP055903">
    <property type="protein sequence ID" value="QKX63298.1"/>
    <property type="molecule type" value="Genomic_DNA"/>
</dbReference>
<dbReference type="PANTHER" id="PTHR23028:SF134">
    <property type="entry name" value="PUTATIVE (AFU_ORTHOLOGUE AFUA_4G08520)-RELATED"/>
    <property type="match status" value="1"/>
</dbReference>
<dbReference type="InterPro" id="IPR002656">
    <property type="entry name" value="Acyl_transf_3_dom"/>
</dbReference>
<dbReference type="GO" id="GO:0016747">
    <property type="term" value="F:acyltransferase activity, transferring groups other than amino-acyl groups"/>
    <property type="evidence" value="ECO:0007669"/>
    <property type="project" value="InterPro"/>
</dbReference>
<feature type="transmembrane region" description="Helical" evidence="2">
    <location>
        <begin position="189"/>
        <end position="208"/>
    </location>
</feature>
<dbReference type="KEGG" id="trg:TRUGW13939_10467"/>
<dbReference type="InterPro" id="IPR050879">
    <property type="entry name" value="Acyltransferase_3"/>
</dbReference>
<feature type="transmembrane region" description="Helical" evidence="2">
    <location>
        <begin position="54"/>
        <end position="78"/>
    </location>
</feature>
<evidence type="ECO:0000313" key="5">
    <source>
        <dbReference type="Proteomes" id="UP000509510"/>
    </source>
</evidence>
<keyword evidence="5" id="KW-1185">Reference proteome</keyword>
<feature type="domain" description="Acyltransferase 3" evidence="3">
    <location>
        <begin position="5"/>
        <end position="446"/>
    </location>
</feature>
<dbReference type="AlphaFoldDB" id="A0A7H8RBA8"/>
<evidence type="ECO:0000259" key="3">
    <source>
        <dbReference type="Pfam" id="PF01757"/>
    </source>
</evidence>
<name>A0A7H8RBA8_TALRU</name>
<dbReference type="OrthoDB" id="5819582at2759"/>
<feature type="compositionally biased region" description="Low complexity" evidence="1">
    <location>
        <begin position="266"/>
        <end position="284"/>
    </location>
</feature>
<evidence type="ECO:0000256" key="1">
    <source>
        <dbReference type="SAM" id="MobiDB-lite"/>
    </source>
</evidence>
<dbReference type="Proteomes" id="UP000509510">
    <property type="component" value="Chromosome VI"/>
</dbReference>
<feature type="transmembrane region" description="Helical" evidence="2">
    <location>
        <begin position="220"/>
        <end position="242"/>
    </location>
</feature>
<keyword evidence="2" id="KW-1133">Transmembrane helix</keyword>